<evidence type="ECO:0000256" key="1">
    <source>
        <dbReference type="ARBA" id="ARBA00022729"/>
    </source>
</evidence>
<gene>
    <name evidence="6" type="ORF">ILYODFUR_016934</name>
</gene>
<evidence type="ECO:0000313" key="6">
    <source>
        <dbReference type="EMBL" id="MEQ2221537.1"/>
    </source>
</evidence>
<dbReference type="PRINTS" id="PR00722">
    <property type="entry name" value="CHYMOTRYPSIN"/>
</dbReference>
<dbReference type="InterPro" id="IPR001254">
    <property type="entry name" value="Trypsin_dom"/>
</dbReference>
<feature type="signal peptide" evidence="4">
    <location>
        <begin position="1"/>
        <end position="22"/>
    </location>
</feature>
<evidence type="ECO:0000256" key="4">
    <source>
        <dbReference type="SAM" id="SignalP"/>
    </source>
</evidence>
<dbReference type="PROSITE" id="PS50240">
    <property type="entry name" value="TRYPSIN_DOM"/>
    <property type="match status" value="2"/>
</dbReference>
<dbReference type="InterPro" id="IPR009003">
    <property type="entry name" value="Peptidase_S1_PA"/>
</dbReference>
<dbReference type="InterPro" id="IPR001314">
    <property type="entry name" value="Peptidase_S1A"/>
</dbReference>
<keyword evidence="3" id="KW-1015">Disulfide bond</keyword>
<dbReference type="SMART" id="SM00020">
    <property type="entry name" value="Tryp_SPc"/>
    <property type="match status" value="2"/>
</dbReference>
<keyword evidence="2" id="KW-0865">Zymogen</keyword>
<sequence length="486" mass="53705">MFIHSNVAVLLVVLTSCGTVYPGRIIGGHEAVPHSRPYMVLVEKHMSNGEKKYCGGFLLSEDFVMTAAHCQAKNYMVYLGLHNMHYMTDEVQRIIVEQAFPHISYDNKTFMNDVMLLKLSSKAKFNRNVKAINLATRSDKALPKSCFVSGWGQVEASSGNMSPKLMEINITLIENEKCRMQNSYCSKGMTGPSHGDSGGPLVCEFGTAYGVVASMFLPHSNEPPLYSPVAQQGCDHIMFFHSKLPVLMTLLTLHGQGQTGKIIGGHEAVPHSRPYMAFIEKHLGNNEKKYCDGFLLNEDFVMTSAHCQSINYTVFLGVDNTKFLHNNDEVQERTVEKAIPHENYNNSVKSNDLMLLKLSSKVVLNNNVKPIALASHDDGTLPKTCIVSGWGQTDPYGAISPKLMEMNVTLTDNEQCAKYNLYCSKGTSRPGQGDSGGPLVCGCCTAYGVVSFMIQHPNDLPVVAYTKIPDYIDWITSTMKKTLSKN</sequence>
<dbReference type="EMBL" id="JAHRIQ010001563">
    <property type="protein sequence ID" value="MEQ2221537.1"/>
    <property type="molecule type" value="Genomic_DNA"/>
</dbReference>
<dbReference type="PANTHER" id="PTHR24271:SF81">
    <property type="entry name" value="GRANZYME B"/>
    <property type="match status" value="1"/>
</dbReference>
<feature type="domain" description="Peptidase S1" evidence="5">
    <location>
        <begin position="25"/>
        <end position="245"/>
    </location>
</feature>
<dbReference type="Proteomes" id="UP001482620">
    <property type="component" value="Unassembled WGS sequence"/>
</dbReference>
<organism evidence="6 7">
    <name type="scientific">Ilyodon furcidens</name>
    <name type="common">goldbreast splitfin</name>
    <dbReference type="NCBI Taxonomy" id="33524"/>
    <lineage>
        <taxon>Eukaryota</taxon>
        <taxon>Metazoa</taxon>
        <taxon>Chordata</taxon>
        <taxon>Craniata</taxon>
        <taxon>Vertebrata</taxon>
        <taxon>Euteleostomi</taxon>
        <taxon>Actinopterygii</taxon>
        <taxon>Neopterygii</taxon>
        <taxon>Teleostei</taxon>
        <taxon>Neoteleostei</taxon>
        <taxon>Acanthomorphata</taxon>
        <taxon>Ovalentaria</taxon>
        <taxon>Atherinomorphae</taxon>
        <taxon>Cyprinodontiformes</taxon>
        <taxon>Goodeidae</taxon>
        <taxon>Ilyodon</taxon>
    </lineage>
</organism>
<evidence type="ECO:0000256" key="2">
    <source>
        <dbReference type="ARBA" id="ARBA00023145"/>
    </source>
</evidence>
<evidence type="ECO:0000259" key="5">
    <source>
        <dbReference type="PROSITE" id="PS50240"/>
    </source>
</evidence>
<proteinExistence type="predicted"/>
<feature type="domain" description="Peptidase S1" evidence="5">
    <location>
        <begin position="262"/>
        <end position="480"/>
    </location>
</feature>
<feature type="chain" id="PRO_5046553476" description="Peptidase S1 domain-containing protein" evidence="4">
    <location>
        <begin position="23"/>
        <end position="486"/>
    </location>
</feature>
<evidence type="ECO:0000256" key="3">
    <source>
        <dbReference type="ARBA" id="ARBA00023157"/>
    </source>
</evidence>
<dbReference type="CDD" id="cd00190">
    <property type="entry name" value="Tryp_SPc"/>
    <property type="match status" value="2"/>
</dbReference>
<dbReference type="PANTHER" id="PTHR24271">
    <property type="entry name" value="KALLIKREIN-RELATED"/>
    <property type="match status" value="1"/>
</dbReference>
<evidence type="ECO:0000313" key="7">
    <source>
        <dbReference type="Proteomes" id="UP001482620"/>
    </source>
</evidence>
<reference evidence="6 7" key="1">
    <citation type="submission" date="2021-06" db="EMBL/GenBank/DDBJ databases">
        <authorList>
            <person name="Palmer J.M."/>
        </authorList>
    </citation>
    <scope>NUCLEOTIDE SEQUENCE [LARGE SCALE GENOMIC DNA]</scope>
    <source>
        <strain evidence="7">if_2019</strain>
        <tissue evidence="6">Muscle</tissue>
    </source>
</reference>
<dbReference type="Gene3D" id="2.40.10.10">
    <property type="entry name" value="Trypsin-like serine proteases"/>
    <property type="match status" value="4"/>
</dbReference>
<comment type="caution">
    <text evidence="6">The sequence shown here is derived from an EMBL/GenBank/DDBJ whole genome shotgun (WGS) entry which is preliminary data.</text>
</comment>
<protein>
    <recommendedName>
        <fullName evidence="5">Peptidase S1 domain-containing protein</fullName>
    </recommendedName>
</protein>
<keyword evidence="1 4" id="KW-0732">Signal</keyword>
<dbReference type="SUPFAM" id="SSF50494">
    <property type="entry name" value="Trypsin-like serine proteases"/>
    <property type="match status" value="2"/>
</dbReference>
<dbReference type="InterPro" id="IPR043504">
    <property type="entry name" value="Peptidase_S1_PA_chymotrypsin"/>
</dbReference>
<dbReference type="Pfam" id="PF00089">
    <property type="entry name" value="Trypsin"/>
    <property type="match status" value="2"/>
</dbReference>
<name>A0ABV0SLT6_9TELE</name>
<keyword evidence="7" id="KW-1185">Reference proteome</keyword>
<accession>A0ABV0SLT6</accession>